<comment type="caution">
    <text evidence="3">The sequence shown here is derived from an EMBL/GenBank/DDBJ whole genome shotgun (WGS) entry which is preliminary data.</text>
</comment>
<dbReference type="RefSeq" id="WP_301720695.1">
    <property type="nucleotide sequence ID" value="NZ_JAGGJB010000002.1"/>
</dbReference>
<name>A0AAW7QYS0_9GAMM</name>
<dbReference type="Proteomes" id="UP001169492">
    <property type="component" value="Unassembled WGS sequence"/>
</dbReference>
<dbReference type="PANTHER" id="PTHR43135:SF3">
    <property type="entry name" value="ALPHA-D-RIBOSE 1-METHYLPHOSPHONATE 5-TRIPHOSPHATE DIPHOSPHATASE"/>
    <property type="match status" value="1"/>
</dbReference>
<evidence type="ECO:0000313" key="4">
    <source>
        <dbReference type="Proteomes" id="UP001169492"/>
    </source>
</evidence>
<keyword evidence="1" id="KW-0732">Signal</keyword>
<feature type="signal peptide" evidence="1">
    <location>
        <begin position="1"/>
        <end position="21"/>
    </location>
</feature>
<dbReference type="InterPro" id="IPR032466">
    <property type="entry name" value="Metal_Hydrolase"/>
</dbReference>
<feature type="chain" id="PRO_5043992575" evidence="1">
    <location>
        <begin position="22"/>
        <end position="480"/>
    </location>
</feature>
<dbReference type="InterPro" id="IPR051781">
    <property type="entry name" value="Metallo-dep_Hydrolase"/>
</dbReference>
<dbReference type="AlphaFoldDB" id="A0AAW7QYS0"/>
<dbReference type="PANTHER" id="PTHR43135">
    <property type="entry name" value="ALPHA-D-RIBOSE 1-METHYLPHOSPHONATE 5-TRIPHOSPHATE DIPHOSPHATASE"/>
    <property type="match status" value="1"/>
</dbReference>
<dbReference type="SUPFAM" id="SSF51556">
    <property type="entry name" value="Metallo-dependent hydrolases"/>
    <property type="match status" value="1"/>
</dbReference>
<organism evidence="3 4">
    <name type="scientific">Pseudidiomarina terrestris</name>
    <dbReference type="NCBI Taxonomy" id="2820060"/>
    <lineage>
        <taxon>Bacteria</taxon>
        <taxon>Pseudomonadati</taxon>
        <taxon>Pseudomonadota</taxon>
        <taxon>Gammaproteobacteria</taxon>
        <taxon>Alteromonadales</taxon>
        <taxon>Idiomarinaceae</taxon>
        <taxon>Pseudidiomarina</taxon>
    </lineage>
</organism>
<accession>A0AAW7QYS0</accession>
<dbReference type="Gene3D" id="2.30.40.10">
    <property type="entry name" value="Urease, subunit C, domain 1"/>
    <property type="match status" value="2"/>
</dbReference>
<evidence type="ECO:0000313" key="3">
    <source>
        <dbReference type="EMBL" id="MDN7124008.1"/>
    </source>
</evidence>
<feature type="domain" description="Amidohydrolase-related" evidence="2">
    <location>
        <begin position="74"/>
        <end position="466"/>
    </location>
</feature>
<reference evidence="3 4" key="1">
    <citation type="submission" date="2021-03" db="EMBL/GenBank/DDBJ databases">
        <title>Pseudidiomarina terrestris, a new bacterium isolated from saline soil.</title>
        <authorList>
            <person name="Galisteo C."/>
            <person name="De La Haba R."/>
            <person name="Sanchez-Porro C."/>
            <person name="Ventosa A."/>
        </authorList>
    </citation>
    <scope>NUCLEOTIDE SEQUENCE [LARGE SCALE GENOMIC DNA]</scope>
    <source>
        <strain evidence="3 4">1APP75-32.1</strain>
    </source>
</reference>
<proteinExistence type="predicted"/>
<dbReference type="Gene3D" id="3.20.20.140">
    <property type="entry name" value="Metal-dependent hydrolases"/>
    <property type="match status" value="2"/>
</dbReference>
<dbReference type="GO" id="GO:0016810">
    <property type="term" value="F:hydrolase activity, acting on carbon-nitrogen (but not peptide) bonds"/>
    <property type="evidence" value="ECO:0007669"/>
    <property type="project" value="InterPro"/>
</dbReference>
<protein>
    <submittedName>
        <fullName evidence="3">Amidohydrolase family protein</fullName>
    </submittedName>
</protein>
<dbReference type="InterPro" id="IPR006680">
    <property type="entry name" value="Amidohydro-rel"/>
</dbReference>
<gene>
    <name evidence="3" type="ORF">J6I90_03885</name>
</gene>
<evidence type="ECO:0000259" key="2">
    <source>
        <dbReference type="Pfam" id="PF01979"/>
    </source>
</evidence>
<dbReference type="InterPro" id="IPR011059">
    <property type="entry name" value="Metal-dep_hydrolase_composite"/>
</dbReference>
<sequence length="480" mass="52104">MYRSSFLIFLLGLLLSSNANAQQQVLKGATLYDGTGAAPVENSLIVVEQGLISCVGPDCNYAADAEMINLEGHYVTPGLVDGHVHYAASGWFDTRPVYPFLSETYDLQQAQSYLQQNPEKFDRSYLCSGVTAVFDTGSFPWTTSLQEGSIANPERPRFVAAGQLLTHGETRVSETVLNNQVANGVHEFLPMSTNEEALASVAVVAASGASALKVWFDPLPPERAAEYYERLQVIADAAHRQGLQFIAHTVNLADAKAAVAAGADVLVHSVFADLVDEEFVQAMVKNDVVYEPTSSFGYTNSLQTLSILLGEQPDFYDPNHCIDPRTRQLVTEGHEKMAEFYSKNVSSSAFVRDTLLYGEEQYIVKHNLRKLHEAGATIATSTDAGNPGMFHGPSMLIEMKNMQAAGIPAADVLVMSTKNGAKALGLEHTLGTVEVGKNADLVVLSEDPGNDVAAYRSIKQVMRFGKLHKIEDLSYAEAND</sequence>
<dbReference type="SUPFAM" id="SSF51338">
    <property type="entry name" value="Composite domain of metallo-dependent hydrolases"/>
    <property type="match status" value="1"/>
</dbReference>
<evidence type="ECO:0000256" key="1">
    <source>
        <dbReference type="SAM" id="SignalP"/>
    </source>
</evidence>
<dbReference type="Pfam" id="PF01979">
    <property type="entry name" value="Amidohydro_1"/>
    <property type="match status" value="1"/>
</dbReference>
<dbReference type="EMBL" id="JAGGJB010000002">
    <property type="protein sequence ID" value="MDN7124008.1"/>
    <property type="molecule type" value="Genomic_DNA"/>
</dbReference>